<dbReference type="Gene3D" id="3.40.50.300">
    <property type="entry name" value="P-loop containing nucleotide triphosphate hydrolases"/>
    <property type="match status" value="2"/>
</dbReference>
<comment type="subcellular location">
    <subcellularLocation>
        <location evidence="2">Nucleus</location>
    </subcellularLocation>
</comment>
<evidence type="ECO:0000256" key="14">
    <source>
        <dbReference type="ARBA" id="ARBA00022806"/>
    </source>
</evidence>
<evidence type="ECO:0000256" key="5">
    <source>
        <dbReference type="ARBA" id="ARBA00021516"/>
    </source>
</evidence>
<evidence type="ECO:0000256" key="16">
    <source>
        <dbReference type="ARBA" id="ARBA00023004"/>
    </source>
</evidence>
<sequence>MTNSRSGDNMSGNPKRVKDSNEAIIPVKRLKKVAYFPVNNLTEPIHNKTATNTTNQRSPIRPLDPNTLKSKISPVSEIKKKNYSDQSQSQKQQELSFLQENSDDSFDGIRWKESPGSEDKTRVQGDKSQGNGLPSSPLKNICPSTEEENVDDRTADVLNKYGTIFSNSSMLPTACLSKSCSDIGQLQSNTKNMYQDIPQARRAKSGEDFRTKKKVTPITESFQSTLNSWINKFEGDPVDEVSKKSNNKDAVANATLPSEEDPFSDDDDLIQVLQTQSQVKFERALQNRVTTEAVPSDNDDSSEDPFSDDDSELMELLTTQAPTSTFSKFGRSFKNGIKNMEKLMVDKDISLDNEDELKDLVYDRPMVSRYKIIRITENFFGDQQERQFIVDVINPNNKKSKLVVRGDYCELELQKNDIIHVIVTHASNPQLIDNSHNLLIWNPDILISATSIAQQVGCPRKTVILSRYKFPGVSSKPIIVGEIVHYIFQECICKEKWTFDFMNNVLDELLKEYLLAIFAIEKNVEEIRDEVVKHFEYLETWFESYYKKPFSNSSYIEEASEKNPIKFAIEEALDIEEEIKSPMFGIKGNIDATVTARFEGNGVNGKFMVPMEIKTGKSYMYHNAQASLYALLFQDRYDFLIKSYLLVYTKEKVTQKCNIRISDLRSLIILRNKLSQYIKSNIGLPPLVKNSECDRCNIRSECMTLNHLVEEGTKEESGIGEDEYEAITKDIFDNDVYRDYFVFWDHLIACEEDFSSRTVKHLWTMTGAERQDQGKCFDRMKIVQSNDKETNTFLYAIRHRHKSDSPQFEYTFEKEEGKEVRDLLRSQLNVGDKVIISDEAGQFAITTGSIARLSRSAITINTRRRILTSDNKLKNYNNSNNQVFQSVIRQSQSKAKSGGQKTFRIDKDEMFYGLGLARYNVLNLFLPKGAAKTRRMVVDYEKPTYKDKPEFKIPDKQKFNSDQIAAMEKVFSTNDYALILGMPGTGKTTVIAELIRIMVSEGMSVLLTSYTNSAVDNILLKLKDLGVDFLRVGYPSRVHKDIHPYIPDNKHIKTYNQYFDTYNSPKVVATTCLGITDPCFNLRGSFDICIVDEASQIALPINLGPLSFSKRFVMVGDHNQLPPLVKHPSQSVKQALSQSLFKKLSTIHPESLVELTYQYRMCQDIMEVSNILIYGQRLKCGSEEVAKRSLVIPHPGVLKTLQYDKSLARESRWMETVFEPSNKVLFLDHDNLPALEEARGDSIKNYIEAMLVEQVVGALVEAGVEESQIGVMSVYRSQVLLLKRNLSLRKDIEVLTADQFQGRDKECIIISLVKSNENNNPGELLKDWRRLNVAITRAKSKLIILGSRSTLSATETTKTFIEFLEEKNWYYSLPKNAHMVYNIAAQGVPTSPVKAKRTSQNPALLQNHPILRNVIQDISN</sequence>
<evidence type="ECO:0000256" key="13">
    <source>
        <dbReference type="ARBA" id="ARBA00022801"/>
    </source>
</evidence>
<dbReference type="OrthoDB" id="6513042at2759"/>
<dbReference type="VEuPathDB" id="FungiDB:CTRG_03009"/>
<dbReference type="GO" id="GO:0005634">
    <property type="term" value="C:nucleus"/>
    <property type="evidence" value="ECO:0007669"/>
    <property type="project" value="UniProtKB-SubCell"/>
</dbReference>
<evidence type="ECO:0000256" key="17">
    <source>
        <dbReference type="ARBA" id="ARBA00023014"/>
    </source>
</evidence>
<dbReference type="GO" id="GO:0043539">
    <property type="term" value="F:protein serine/threonine kinase activator activity"/>
    <property type="evidence" value="ECO:0007669"/>
    <property type="project" value="EnsemblFungi"/>
</dbReference>
<evidence type="ECO:0000256" key="4">
    <source>
        <dbReference type="ARBA" id="ARBA00012551"/>
    </source>
</evidence>
<evidence type="ECO:0000313" key="27">
    <source>
        <dbReference type="EMBL" id="EER34191.1"/>
    </source>
</evidence>
<evidence type="ECO:0000256" key="11">
    <source>
        <dbReference type="ARBA" id="ARBA00022759"/>
    </source>
</evidence>
<dbReference type="KEGG" id="ctp:CTRG_03009"/>
<dbReference type="eggNOG" id="KOG1805">
    <property type="taxonomic scope" value="Eukaryota"/>
</dbReference>
<dbReference type="Pfam" id="PF13086">
    <property type="entry name" value="AAA_11"/>
    <property type="match status" value="2"/>
</dbReference>
<dbReference type="GO" id="GO:0061849">
    <property type="term" value="F:telomeric G-quadruplex DNA binding"/>
    <property type="evidence" value="ECO:0007669"/>
    <property type="project" value="EnsemblFungi"/>
</dbReference>
<dbReference type="GO" id="GO:0005524">
    <property type="term" value="F:ATP binding"/>
    <property type="evidence" value="ECO:0007669"/>
    <property type="project" value="UniProtKB-KW"/>
</dbReference>
<dbReference type="Proteomes" id="UP000002037">
    <property type="component" value="Unassembled WGS sequence"/>
</dbReference>
<keyword evidence="18" id="KW-0238">DNA-binding</keyword>
<dbReference type="GO" id="GO:0006273">
    <property type="term" value="P:lagging strand elongation"/>
    <property type="evidence" value="ECO:0007669"/>
    <property type="project" value="EnsemblFungi"/>
</dbReference>
<evidence type="ECO:0000256" key="9">
    <source>
        <dbReference type="ARBA" id="ARBA00022723"/>
    </source>
</evidence>
<evidence type="ECO:0000256" key="6">
    <source>
        <dbReference type="ARBA" id="ARBA00022485"/>
    </source>
</evidence>
<name>C5M9D7_CANTT</name>
<reference evidence="27 28" key="1">
    <citation type="journal article" date="2009" name="Nature">
        <title>Evolution of pathogenicity and sexual reproduction in eight Candida genomes.</title>
        <authorList>
            <person name="Butler G."/>
            <person name="Rasmussen M.D."/>
            <person name="Lin M.F."/>
            <person name="Santos M.A."/>
            <person name="Sakthikumar S."/>
            <person name="Munro C.A."/>
            <person name="Rheinbay E."/>
            <person name="Grabherr M."/>
            <person name="Forche A."/>
            <person name="Reedy J.L."/>
            <person name="Agrafioti I."/>
            <person name="Arnaud M.B."/>
            <person name="Bates S."/>
            <person name="Brown A.J."/>
            <person name="Brunke S."/>
            <person name="Costanzo M.C."/>
            <person name="Fitzpatrick D.A."/>
            <person name="de Groot P.W."/>
            <person name="Harris D."/>
            <person name="Hoyer L.L."/>
            <person name="Hube B."/>
            <person name="Klis F.M."/>
            <person name="Kodira C."/>
            <person name="Lennard N."/>
            <person name="Logue M.E."/>
            <person name="Martin R."/>
            <person name="Neiman A.M."/>
            <person name="Nikolaou E."/>
            <person name="Quail M.A."/>
            <person name="Quinn J."/>
            <person name="Santos M.C."/>
            <person name="Schmitzberger F.F."/>
            <person name="Sherlock G."/>
            <person name="Shah P."/>
            <person name="Silverstein K.A."/>
            <person name="Skrzypek M.S."/>
            <person name="Soll D."/>
            <person name="Staggs R."/>
            <person name="Stansfield I."/>
            <person name="Stumpf M.P."/>
            <person name="Sudbery P.E."/>
            <person name="Srikantha T."/>
            <person name="Zeng Q."/>
            <person name="Berman J."/>
            <person name="Berriman M."/>
            <person name="Heitman J."/>
            <person name="Gow N.A."/>
            <person name="Lorenz M.C."/>
            <person name="Birren B.W."/>
            <person name="Kellis M."/>
            <person name="Cuomo C.A."/>
        </authorList>
    </citation>
    <scope>NUCLEOTIDE SEQUENCE [LARGE SCALE GENOMIC DNA]</scope>
    <source>
        <strain evidence="28">ATCC MYA-3404 / T1</strain>
    </source>
</reference>
<keyword evidence="7" id="KW-0235">DNA replication</keyword>
<protein>
    <recommendedName>
        <fullName evidence="5">DNA replication ATP-dependent helicase/nuclease DNA2</fullName>
        <ecNumber evidence="4">3.6.4.12</ecNumber>
    </recommendedName>
</protein>
<dbReference type="FunFam" id="3.40.50.300:FF:000789">
    <property type="entry name" value="DNA replication ATP-dependent helicase/nuclease DNA2"/>
    <property type="match status" value="1"/>
</dbReference>
<evidence type="ECO:0000256" key="12">
    <source>
        <dbReference type="ARBA" id="ARBA00022763"/>
    </source>
</evidence>
<evidence type="ECO:0000256" key="2">
    <source>
        <dbReference type="ARBA" id="ARBA00004123"/>
    </source>
</evidence>
<evidence type="ECO:0000256" key="3">
    <source>
        <dbReference type="ARBA" id="ARBA00007913"/>
    </source>
</evidence>
<dbReference type="EC" id="3.6.4.12" evidence="4"/>
<feature type="compositionally biased region" description="Polar residues" evidence="23">
    <location>
        <begin position="48"/>
        <end position="58"/>
    </location>
</feature>
<keyword evidence="15" id="KW-0067">ATP-binding</keyword>
<dbReference type="InterPro" id="IPR041679">
    <property type="entry name" value="DNA2/NAM7-like_C"/>
</dbReference>
<evidence type="ECO:0000256" key="23">
    <source>
        <dbReference type="SAM" id="MobiDB-lite"/>
    </source>
</evidence>
<keyword evidence="9" id="KW-0479">Metal-binding</keyword>
<feature type="domain" description="DNA2/NAM7 helicase helicase" evidence="25">
    <location>
        <begin position="1064"/>
        <end position="1126"/>
    </location>
</feature>
<keyword evidence="8" id="KW-0540">Nuclease</keyword>
<dbReference type="STRING" id="294747.C5M9D7"/>
<keyword evidence="12" id="KW-0227">DNA damage</keyword>
<keyword evidence="19" id="KW-0234">DNA repair</keyword>
<dbReference type="GO" id="GO:0033314">
    <property type="term" value="P:mitotic DNA replication checkpoint signaling"/>
    <property type="evidence" value="ECO:0007669"/>
    <property type="project" value="EnsemblFungi"/>
</dbReference>
<evidence type="ECO:0000259" key="26">
    <source>
        <dbReference type="Pfam" id="PF13087"/>
    </source>
</evidence>
<feature type="region of interest" description="Disordered" evidence="23">
    <location>
        <begin position="288"/>
        <end position="309"/>
    </location>
</feature>
<dbReference type="GeneID" id="8298494"/>
<feature type="domain" description="DNA replication factor Dna2 N-terminal" evidence="24">
    <location>
        <begin position="395"/>
        <end position="595"/>
    </location>
</feature>
<dbReference type="GO" id="GO:0051539">
    <property type="term" value="F:4 iron, 4 sulfur cluster binding"/>
    <property type="evidence" value="ECO:0007669"/>
    <property type="project" value="UniProtKB-KW"/>
</dbReference>
<accession>C5M9D7</accession>
<evidence type="ECO:0000259" key="25">
    <source>
        <dbReference type="Pfam" id="PF13086"/>
    </source>
</evidence>
<dbReference type="CDD" id="cd18041">
    <property type="entry name" value="DEXXQc_DNA2"/>
    <property type="match status" value="1"/>
</dbReference>
<gene>
    <name evidence="27" type="ORF">CTRG_03009</name>
</gene>
<evidence type="ECO:0000256" key="19">
    <source>
        <dbReference type="ARBA" id="ARBA00023204"/>
    </source>
</evidence>
<dbReference type="GO" id="GO:0017116">
    <property type="term" value="F:single-stranded DNA helicase activity"/>
    <property type="evidence" value="ECO:0007669"/>
    <property type="project" value="EnsemblFungi"/>
</dbReference>
<evidence type="ECO:0000256" key="21">
    <source>
        <dbReference type="ARBA" id="ARBA00023268"/>
    </source>
</evidence>
<feature type="domain" description="DNA2/NAM7 helicase-like C-terminal" evidence="26">
    <location>
        <begin position="1136"/>
        <end position="1348"/>
    </location>
</feature>
<evidence type="ECO:0000256" key="7">
    <source>
        <dbReference type="ARBA" id="ARBA00022705"/>
    </source>
</evidence>
<feature type="region of interest" description="Disordered" evidence="23">
    <location>
        <begin position="39"/>
        <end position="150"/>
    </location>
</feature>
<keyword evidence="14" id="KW-0347">Helicase</keyword>
<dbReference type="GO" id="GO:0000014">
    <property type="term" value="F:single-stranded DNA endodeoxyribonuclease activity"/>
    <property type="evidence" value="ECO:0007669"/>
    <property type="project" value="EnsemblFungi"/>
</dbReference>
<feature type="compositionally biased region" description="Basic and acidic residues" evidence="23">
    <location>
        <begin position="107"/>
        <end position="125"/>
    </location>
</feature>
<dbReference type="PANTHER" id="PTHR43788">
    <property type="entry name" value="DNA2/NAM7 HELICASE FAMILY MEMBER"/>
    <property type="match status" value="1"/>
</dbReference>
<dbReference type="RefSeq" id="XP_002548712.1">
    <property type="nucleotide sequence ID" value="XM_002548666.1"/>
</dbReference>
<evidence type="ECO:0000313" key="28">
    <source>
        <dbReference type="Proteomes" id="UP000002037"/>
    </source>
</evidence>
<evidence type="ECO:0000256" key="22">
    <source>
        <dbReference type="ARBA" id="ARBA00047995"/>
    </source>
</evidence>
<comment type="catalytic activity">
    <reaction evidence="22">
        <text>ATP + H2O = ADP + phosphate + H(+)</text>
        <dbReference type="Rhea" id="RHEA:13065"/>
        <dbReference type="ChEBI" id="CHEBI:15377"/>
        <dbReference type="ChEBI" id="CHEBI:15378"/>
        <dbReference type="ChEBI" id="CHEBI:30616"/>
        <dbReference type="ChEBI" id="CHEBI:43474"/>
        <dbReference type="ChEBI" id="CHEBI:456216"/>
        <dbReference type="EC" id="3.6.4.12"/>
    </reaction>
</comment>
<evidence type="ECO:0000259" key="24">
    <source>
        <dbReference type="Pfam" id="PF08696"/>
    </source>
</evidence>
<dbReference type="HOGENOM" id="CLU_001666_2_1_1"/>
<dbReference type="InterPro" id="IPR050534">
    <property type="entry name" value="Coronavir_polyprotein_1ab"/>
</dbReference>
<dbReference type="SUPFAM" id="SSF52540">
    <property type="entry name" value="P-loop containing nucleoside triphosphate hydrolases"/>
    <property type="match status" value="1"/>
</dbReference>
<dbReference type="GO" id="GO:0005737">
    <property type="term" value="C:cytoplasm"/>
    <property type="evidence" value="ECO:0007669"/>
    <property type="project" value="EnsemblFungi"/>
</dbReference>
<keyword evidence="6" id="KW-0004">4Fe-4S</keyword>
<dbReference type="Pfam" id="PF13087">
    <property type="entry name" value="AAA_12"/>
    <property type="match status" value="1"/>
</dbReference>
<feature type="compositionally biased region" description="Polar residues" evidence="23">
    <location>
        <begin position="1"/>
        <end position="12"/>
    </location>
</feature>
<evidence type="ECO:0000256" key="1">
    <source>
        <dbReference type="ARBA" id="ARBA00001966"/>
    </source>
</evidence>
<dbReference type="CDD" id="cd18808">
    <property type="entry name" value="SF1_C_Upf1"/>
    <property type="match status" value="1"/>
</dbReference>
<evidence type="ECO:0000256" key="10">
    <source>
        <dbReference type="ARBA" id="ARBA00022741"/>
    </source>
</evidence>
<feature type="compositionally biased region" description="Polar residues" evidence="23">
    <location>
        <begin position="84"/>
        <end position="100"/>
    </location>
</feature>
<dbReference type="InterPro" id="IPR026851">
    <property type="entry name" value="Dna2/JHS1_DEXXQ-box"/>
</dbReference>
<keyword evidence="21" id="KW-0511">Multifunctional enzyme</keyword>
<dbReference type="InterPro" id="IPR047187">
    <property type="entry name" value="SF1_C_Upf1"/>
</dbReference>
<keyword evidence="11" id="KW-0255">Endonuclease</keyword>
<comment type="similarity">
    <text evidence="3">Belongs to the DNA2/NAM7 helicase family.</text>
</comment>
<keyword evidence="16" id="KW-0408">Iron</keyword>
<feature type="domain" description="DNA2/NAM7 helicase helicase" evidence="25">
    <location>
        <begin position="958"/>
        <end position="1049"/>
    </location>
</feature>
<dbReference type="GO" id="GO:0017108">
    <property type="term" value="F:5'-flap endonuclease activity"/>
    <property type="evidence" value="ECO:0007669"/>
    <property type="project" value="EnsemblFungi"/>
</dbReference>
<dbReference type="Pfam" id="PF08696">
    <property type="entry name" value="Dna2"/>
    <property type="match status" value="1"/>
</dbReference>
<dbReference type="GO" id="GO:0035861">
    <property type="term" value="C:site of double-strand break"/>
    <property type="evidence" value="ECO:0007669"/>
    <property type="project" value="EnsemblFungi"/>
</dbReference>
<dbReference type="GO" id="GO:0000400">
    <property type="term" value="F:four-way junction DNA binding"/>
    <property type="evidence" value="ECO:0007669"/>
    <property type="project" value="EnsemblFungi"/>
</dbReference>
<evidence type="ECO:0000256" key="20">
    <source>
        <dbReference type="ARBA" id="ARBA00023242"/>
    </source>
</evidence>
<keyword evidence="28" id="KW-1185">Reference proteome</keyword>
<dbReference type="InterPro" id="IPR014808">
    <property type="entry name" value="DNA_replication_fac_Dna2_N"/>
</dbReference>
<dbReference type="GO" id="GO:0000781">
    <property type="term" value="C:chromosome, telomeric region"/>
    <property type="evidence" value="ECO:0007669"/>
    <property type="project" value="EnsemblFungi"/>
</dbReference>
<evidence type="ECO:0000256" key="8">
    <source>
        <dbReference type="ARBA" id="ARBA00022722"/>
    </source>
</evidence>
<keyword evidence="13" id="KW-0378">Hydrolase</keyword>
<feature type="region of interest" description="Disordered" evidence="23">
    <location>
        <begin position="1"/>
        <end position="23"/>
    </location>
</feature>
<keyword evidence="20" id="KW-0539">Nucleus</keyword>
<keyword evidence="10" id="KW-0547">Nucleotide-binding</keyword>
<comment type="cofactor">
    <cofactor evidence="1">
        <name>[4Fe-4S] cluster</name>
        <dbReference type="ChEBI" id="CHEBI:49883"/>
    </cofactor>
</comment>
<feature type="compositionally biased region" description="Polar residues" evidence="23">
    <location>
        <begin position="126"/>
        <end position="138"/>
    </location>
</feature>
<dbReference type="GO" id="GO:0046872">
    <property type="term" value="F:metal ion binding"/>
    <property type="evidence" value="ECO:0007669"/>
    <property type="project" value="UniProtKB-KW"/>
</dbReference>
<dbReference type="InterPro" id="IPR011604">
    <property type="entry name" value="PDDEXK-like_dom_sf"/>
</dbReference>
<keyword evidence="17" id="KW-0411">Iron-sulfur</keyword>
<dbReference type="GO" id="GO:0000723">
    <property type="term" value="P:telomere maintenance"/>
    <property type="evidence" value="ECO:0007669"/>
    <property type="project" value="EnsemblFungi"/>
</dbReference>
<feature type="compositionally biased region" description="Acidic residues" evidence="23">
    <location>
        <begin position="297"/>
        <end position="309"/>
    </location>
</feature>
<dbReference type="GO" id="GO:0000706">
    <property type="term" value="P:meiotic DNA double-strand break processing"/>
    <property type="evidence" value="ECO:0007669"/>
    <property type="project" value="EnsemblFungi"/>
</dbReference>
<dbReference type="InterPro" id="IPR027417">
    <property type="entry name" value="P-loop_NTPase"/>
</dbReference>
<proteinExistence type="inferred from homology"/>
<evidence type="ECO:0000256" key="18">
    <source>
        <dbReference type="ARBA" id="ARBA00023125"/>
    </source>
</evidence>
<dbReference type="GO" id="GO:0043139">
    <property type="term" value="F:5'-3' DNA helicase activity"/>
    <property type="evidence" value="ECO:0007669"/>
    <property type="project" value="EnsemblFungi"/>
</dbReference>
<dbReference type="GO" id="GO:0016887">
    <property type="term" value="F:ATP hydrolysis activity"/>
    <property type="evidence" value="ECO:0007669"/>
    <property type="project" value="RHEA"/>
</dbReference>
<evidence type="ECO:0000256" key="15">
    <source>
        <dbReference type="ARBA" id="ARBA00022840"/>
    </source>
</evidence>
<dbReference type="Gene3D" id="3.90.320.10">
    <property type="match status" value="1"/>
</dbReference>
<dbReference type="InterPro" id="IPR041677">
    <property type="entry name" value="DNA2/NAM7_AAA_11"/>
</dbReference>
<dbReference type="GO" id="GO:0032448">
    <property type="term" value="F:DNA hairpin binding"/>
    <property type="evidence" value="ECO:0007669"/>
    <property type="project" value="EnsemblFungi"/>
</dbReference>
<dbReference type="EMBL" id="GG692397">
    <property type="protein sequence ID" value="EER34191.1"/>
    <property type="molecule type" value="Genomic_DNA"/>
</dbReference>
<organism evidence="27 28">
    <name type="scientific">Candida tropicalis (strain ATCC MYA-3404 / T1)</name>
    <name type="common">Yeast</name>
    <dbReference type="NCBI Taxonomy" id="294747"/>
    <lineage>
        <taxon>Eukaryota</taxon>
        <taxon>Fungi</taxon>
        <taxon>Dikarya</taxon>
        <taxon>Ascomycota</taxon>
        <taxon>Saccharomycotina</taxon>
        <taxon>Pichiomycetes</taxon>
        <taxon>Debaryomycetaceae</taxon>
        <taxon>Candida/Lodderomyces clade</taxon>
        <taxon>Candida</taxon>
    </lineage>
</organism>
<dbReference type="PANTHER" id="PTHR43788:SF8">
    <property type="entry name" value="DNA-BINDING PROTEIN SMUBP-2"/>
    <property type="match status" value="1"/>
</dbReference>